<evidence type="ECO:0000313" key="3">
    <source>
        <dbReference type="Proteomes" id="UP001396334"/>
    </source>
</evidence>
<name>A0ABR1ZZL0_9ROSI</name>
<dbReference type="EMBL" id="JBBPBN010000454">
    <property type="protein sequence ID" value="KAK8486178.1"/>
    <property type="molecule type" value="Genomic_DNA"/>
</dbReference>
<reference evidence="2 3" key="1">
    <citation type="journal article" date="2024" name="G3 (Bethesda)">
        <title>Genome assembly of Hibiscus sabdariffa L. provides insights into metabolisms of medicinal natural products.</title>
        <authorList>
            <person name="Kim T."/>
        </authorList>
    </citation>
    <scope>NUCLEOTIDE SEQUENCE [LARGE SCALE GENOMIC DNA]</scope>
    <source>
        <strain evidence="2">TK-2024</strain>
        <tissue evidence="2">Old leaves</tissue>
    </source>
</reference>
<sequence length="142" mass="15681">MALLYQGSGGIYRGYFVVRQGAWNSALLFLPARLPRTSNGDVTSVHVRTITTIVPKGSAAVALYEIATVLRKQNGSKQSSSVVRIKDSDQCKHKNEDHSMRHAKEHKYSTSGFLHYKVKSCVPDPGAAAKRDLYFGKRNTSP</sequence>
<organism evidence="2 3">
    <name type="scientific">Hibiscus sabdariffa</name>
    <name type="common">roselle</name>
    <dbReference type="NCBI Taxonomy" id="183260"/>
    <lineage>
        <taxon>Eukaryota</taxon>
        <taxon>Viridiplantae</taxon>
        <taxon>Streptophyta</taxon>
        <taxon>Embryophyta</taxon>
        <taxon>Tracheophyta</taxon>
        <taxon>Spermatophyta</taxon>
        <taxon>Magnoliopsida</taxon>
        <taxon>eudicotyledons</taxon>
        <taxon>Gunneridae</taxon>
        <taxon>Pentapetalae</taxon>
        <taxon>rosids</taxon>
        <taxon>malvids</taxon>
        <taxon>Malvales</taxon>
        <taxon>Malvaceae</taxon>
        <taxon>Malvoideae</taxon>
        <taxon>Hibiscus</taxon>
    </lineage>
</organism>
<proteinExistence type="predicted"/>
<evidence type="ECO:0000256" key="1">
    <source>
        <dbReference type="SAM" id="MobiDB-lite"/>
    </source>
</evidence>
<evidence type="ECO:0000313" key="2">
    <source>
        <dbReference type="EMBL" id="KAK8486178.1"/>
    </source>
</evidence>
<protein>
    <submittedName>
        <fullName evidence="2">Uncharacterized protein</fullName>
    </submittedName>
</protein>
<feature type="region of interest" description="Disordered" evidence="1">
    <location>
        <begin position="78"/>
        <end position="104"/>
    </location>
</feature>
<comment type="caution">
    <text evidence="2">The sequence shown here is derived from an EMBL/GenBank/DDBJ whole genome shotgun (WGS) entry which is preliminary data.</text>
</comment>
<feature type="compositionally biased region" description="Basic and acidic residues" evidence="1">
    <location>
        <begin position="84"/>
        <end position="104"/>
    </location>
</feature>
<keyword evidence="3" id="KW-1185">Reference proteome</keyword>
<gene>
    <name evidence="2" type="ORF">V6N11_069131</name>
</gene>
<accession>A0ABR1ZZL0</accession>
<dbReference type="Proteomes" id="UP001396334">
    <property type="component" value="Unassembled WGS sequence"/>
</dbReference>